<dbReference type="EMBL" id="JARJCN010000023">
    <property type="protein sequence ID" value="KAJ7089822.1"/>
    <property type="molecule type" value="Genomic_DNA"/>
</dbReference>
<reference evidence="1" key="1">
    <citation type="submission" date="2023-03" db="EMBL/GenBank/DDBJ databases">
        <title>Massive genome expansion in bonnet fungi (Mycena s.s.) driven by repeated elements and novel gene families across ecological guilds.</title>
        <authorList>
            <consortium name="Lawrence Berkeley National Laboratory"/>
            <person name="Harder C.B."/>
            <person name="Miyauchi S."/>
            <person name="Viragh M."/>
            <person name="Kuo A."/>
            <person name="Thoen E."/>
            <person name="Andreopoulos B."/>
            <person name="Lu D."/>
            <person name="Skrede I."/>
            <person name="Drula E."/>
            <person name="Henrissat B."/>
            <person name="Morin E."/>
            <person name="Kohler A."/>
            <person name="Barry K."/>
            <person name="LaButti K."/>
            <person name="Morin E."/>
            <person name="Salamov A."/>
            <person name="Lipzen A."/>
            <person name="Mereny Z."/>
            <person name="Hegedus B."/>
            <person name="Baldrian P."/>
            <person name="Stursova M."/>
            <person name="Weitz H."/>
            <person name="Taylor A."/>
            <person name="Grigoriev I.V."/>
            <person name="Nagy L.G."/>
            <person name="Martin F."/>
            <person name="Kauserud H."/>
        </authorList>
    </citation>
    <scope>NUCLEOTIDE SEQUENCE</scope>
    <source>
        <strain evidence="1">CBHHK173m</strain>
    </source>
</reference>
<proteinExistence type="predicted"/>
<sequence>MTRRARGSSTGHSGTLFCISLVSVPRLVGGRVHSARLNLYHIKSSTDQSCGSRFRLVQVTANVASRKDFELSLQSWWHVFKPR</sequence>
<organism evidence="1 2">
    <name type="scientific">Mycena belliarum</name>
    <dbReference type="NCBI Taxonomy" id="1033014"/>
    <lineage>
        <taxon>Eukaryota</taxon>
        <taxon>Fungi</taxon>
        <taxon>Dikarya</taxon>
        <taxon>Basidiomycota</taxon>
        <taxon>Agaricomycotina</taxon>
        <taxon>Agaricomycetes</taxon>
        <taxon>Agaricomycetidae</taxon>
        <taxon>Agaricales</taxon>
        <taxon>Marasmiineae</taxon>
        <taxon>Mycenaceae</taxon>
        <taxon>Mycena</taxon>
    </lineage>
</organism>
<name>A0AAD6U424_9AGAR</name>
<evidence type="ECO:0000313" key="2">
    <source>
        <dbReference type="Proteomes" id="UP001222325"/>
    </source>
</evidence>
<gene>
    <name evidence="1" type="ORF">B0H15DRAFT_839394</name>
</gene>
<comment type="caution">
    <text evidence="1">The sequence shown here is derived from an EMBL/GenBank/DDBJ whole genome shotgun (WGS) entry which is preliminary data.</text>
</comment>
<dbReference type="AlphaFoldDB" id="A0AAD6U424"/>
<keyword evidence="2" id="KW-1185">Reference proteome</keyword>
<evidence type="ECO:0000313" key="1">
    <source>
        <dbReference type="EMBL" id="KAJ7089822.1"/>
    </source>
</evidence>
<protein>
    <submittedName>
        <fullName evidence="1">Uncharacterized protein</fullName>
    </submittedName>
</protein>
<accession>A0AAD6U424</accession>
<dbReference type="Proteomes" id="UP001222325">
    <property type="component" value="Unassembled WGS sequence"/>
</dbReference>